<evidence type="ECO:0000313" key="3">
    <source>
        <dbReference type="Proteomes" id="UP000030672"/>
    </source>
</evidence>
<evidence type="ECO:0000259" key="1">
    <source>
        <dbReference type="Pfam" id="PF24969"/>
    </source>
</evidence>
<keyword evidence="3" id="KW-1185">Reference proteome</keyword>
<gene>
    <name evidence="2" type="ORF">M437DRAFT_67731</name>
</gene>
<accession>A0A074VTB5</accession>
<dbReference type="HOGENOM" id="CLU_550900_0_0_1"/>
<dbReference type="SUPFAM" id="SSF52047">
    <property type="entry name" value="RNI-like"/>
    <property type="match status" value="1"/>
</dbReference>
<dbReference type="GeneID" id="63918364"/>
<evidence type="ECO:0000313" key="2">
    <source>
        <dbReference type="EMBL" id="KEQ60957.1"/>
    </source>
</evidence>
<reference evidence="2 3" key="1">
    <citation type="journal article" date="2014" name="BMC Genomics">
        <title>Genome sequencing of four Aureobasidium pullulans varieties: biotechnological potential, stress tolerance, and description of new species.</title>
        <authorList>
            <person name="Gostin Ar C."/>
            <person name="Ohm R.A."/>
            <person name="Kogej T."/>
            <person name="Sonjak S."/>
            <person name="Turk M."/>
            <person name="Zajc J."/>
            <person name="Zalar P."/>
            <person name="Grube M."/>
            <person name="Sun H."/>
            <person name="Han J."/>
            <person name="Sharma A."/>
            <person name="Chiniquy J."/>
            <person name="Ngan C.Y."/>
            <person name="Lipzen A."/>
            <person name="Barry K."/>
            <person name="Grigoriev I.V."/>
            <person name="Gunde-Cimerman N."/>
        </authorList>
    </citation>
    <scope>NUCLEOTIDE SEQUENCE [LARGE SCALE GENOMIC DNA]</scope>
    <source>
        <strain evidence="2 3">CBS 110374</strain>
    </source>
</reference>
<dbReference type="RefSeq" id="XP_040877980.1">
    <property type="nucleotide sequence ID" value="XM_041024991.1"/>
</dbReference>
<feature type="domain" description="Leucine-rich repeat" evidence="1">
    <location>
        <begin position="91"/>
        <end position="448"/>
    </location>
</feature>
<dbReference type="InterPro" id="IPR032675">
    <property type="entry name" value="LRR_dom_sf"/>
</dbReference>
<protein>
    <recommendedName>
        <fullName evidence="1">Leucine-rich repeat domain-containing protein</fullName>
    </recommendedName>
</protein>
<dbReference type="AlphaFoldDB" id="A0A074VTB5"/>
<organism evidence="2 3">
    <name type="scientific">Aureobasidium melanogenum (strain CBS 110374)</name>
    <name type="common">Aureobasidium pullulans var. melanogenum</name>
    <dbReference type="NCBI Taxonomy" id="1043003"/>
    <lineage>
        <taxon>Eukaryota</taxon>
        <taxon>Fungi</taxon>
        <taxon>Dikarya</taxon>
        <taxon>Ascomycota</taxon>
        <taxon>Pezizomycotina</taxon>
        <taxon>Dothideomycetes</taxon>
        <taxon>Dothideomycetidae</taxon>
        <taxon>Dothideales</taxon>
        <taxon>Saccotheciaceae</taxon>
        <taxon>Aureobasidium</taxon>
    </lineage>
</organism>
<proteinExistence type="predicted"/>
<dbReference type="Gene3D" id="3.80.10.10">
    <property type="entry name" value="Ribonuclease Inhibitor"/>
    <property type="match status" value="1"/>
</dbReference>
<dbReference type="EMBL" id="KL584840">
    <property type="protein sequence ID" value="KEQ60957.1"/>
    <property type="molecule type" value="Genomic_DNA"/>
</dbReference>
<dbReference type="InterPro" id="IPR056867">
    <property type="entry name" value="LRR_15"/>
</dbReference>
<dbReference type="Proteomes" id="UP000030672">
    <property type="component" value="Unassembled WGS sequence"/>
</dbReference>
<name>A0A074VTB5_AURM1</name>
<sequence length="493" mass="56238">MLHLPQDIQLCIVGYFSTETFKAPEQHNAWKTATKTLSSLCLTSRGMCALAQPLLYRTFVRLSKGSEPDIHGVVGSDIGVKATKTLELFIRTLLDRPSLADLVWYIYYEKSDTPEEDTRALDETLLSKCLESTQRIPAFDPGSENYDWHDTWCSDLAKGRDDAIIALLLTLVPNLKHLDIKSFRMTFNRHFGVLVKQSLGIASWVKDESSSTASVPSFKLVTSAPRPKAYLPFIWQLECLFLRKQNWRHSNVDIVYMPLFYIPTLKSLNLINTWEFFKDNAANYQMPPLGNVQHLRVEGVESCSPGLVTLIGNCSNLNSLEYVSTGFSFLEARLDQKWLDVLEKRANTLKRLQLILYYTDYYSDGMVDSISQFDLRGLSQLVFLEISQDIIIPEFSSQRTELLDLLPSSLESLVIRDIDVTFTTTLSRFVEQDGFRYFPQLRYVELVEKEDLAGHCSNSTESSENFDIDRISWSAARTQLIEMCQKAGVKCKV</sequence>
<dbReference type="Pfam" id="PF24969">
    <property type="entry name" value="LRR_15"/>
    <property type="match status" value="1"/>
</dbReference>